<protein>
    <recommendedName>
        <fullName evidence="1">HNH nuclease domain-containing protein</fullName>
    </recommendedName>
</protein>
<accession>R1F100</accession>
<dbReference type="OrthoDB" id="529575at2"/>
<organism evidence="2 3">
    <name type="scientific">Aeromonas molluscorum 848</name>
    <dbReference type="NCBI Taxonomy" id="1268236"/>
    <lineage>
        <taxon>Bacteria</taxon>
        <taxon>Pseudomonadati</taxon>
        <taxon>Pseudomonadota</taxon>
        <taxon>Gammaproteobacteria</taxon>
        <taxon>Aeromonadales</taxon>
        <taxon>Aeromonadaceae</taxon>
        <taxon>Aeromonas</taxon>
    </lineage>
</organism>
<dbReference type="Proteomes" id="UP000013526">
    <property type="component" value="Unassembled WGS sequence"/>
</dbReference>
<keyword evidence="3" id="KW-1185">Reference proteome</keyword>
<evidence type="ECO:0000313" key="3">
    <source>
        <dbReference type="Proteomes" id="UP000013526"/>
    </source>
</evidence>
<name>R1F100_9GAMM</name>
<dbReference type="RefSeq" id="WP_005908067.1">
    <property type="nucleotide sequence ID" value="NZ_AQGQ01000186.1"/>
</dbReference>
<comment type="caution">
    <text evidence="2">The sequence shown here is derived from an EMBL/GenBank/DDBJ whole genome shotgun (WGS) entry which is preliminary data.</text>
</comment>
<evidence type="ECO:0000313" key="2">
    <source>
        <dbReference type="EMBL" id="EOD53668.1"/>
    </source>
</evidence>
<dbReference type="AlphaFoldDB" id="R1F100"/>
<evidence type="ECO:0000259" key="1">
    <source>
        <dbReference type="Pfam" id="PF13391"/>
    </source>
</evidence>
<dbReference type="PATRIC" id="fig|1268236.3.peg.3569"/>
<reference evidence="2 3" key="1">
    <citation type="journal article" date="2013" name="Genome Announc.">
        <title>Draft Genome Sequence of Aeromonas molluscorum Strain 848TT, Isolated from Bivalve Molluscs.</title>
        <authorList>
            <person name="Spataro N."/>
            <person name="Farfan M."/>
            <person name="Albarral V."/>
            <person name="Sanglas A."/>
            <person name="Loren J.G."/>
            <person name="Fuste M.C."/>
            <person name="Bosch E."/>
        </authorList>
    </citation>
    <scope>NUCLEOTIDE SEQUENCE [LARGE SCALE GENOMIC DNA]</scope>
    <source>
        <strain evidence="2 3">848</strain>
    </source>
</reference>
<dbReference type="InterPro" id="IPR003615">
    <property type="entry name" value="HNH_nuc"/>
</dbReference>
<feature type="domain" description="HNH nuclease" evidence="1">
    <location>
        <begin position="89"/>
        <end position="141"/>
    </location>
</feature>
<sequence length="196" mass="21385">MQATGNGNQGCYLASISDELGNLLLSLANGVNPFFADDIEHHQAELEGDAIEADIKASALENTEKLQLVKSRRGQGLFRSNLEAIEPACRVTGVTNKALLIASHIKPWSKCDNNTERLDGNNGLLLSPHIDKLFDRGWITFTDAGDLLCAEPSIEQALLQWGINLPSNVGIFSPKQAKFLSYHRDIIFRANPAVCA</sequence>
<proteinExistence type="predicted"/>
<dbReference type="Pfam" id="PF13391">
    <property type="entry name" value="HNH_2"/>
    <property type="match status" value="1"/>
</dbReference>
<dbReference type="EMBL" id="AQGQ01000186">
    <property type="protein sequence ID" value="EOD53668.1"/>
    <property type="molecule type" value="Genomic_DNA"/>
</dbReference>
<gene>
    <name evidence="2" type="ORF">G113_18354</name>
</gene>